<organism evidence="6 7">
    <name type="scientific">Streptomyces graminearus</name>
    <dbReference type="NCBI Taxonomy" id="284030"/>
    <lineage>
        <taxon>Bacteria</taxon>
        <taxon>Bacillati</taxon>
        <taxon>Actinomycetota</taxon>
        <taxon>Actinomycetes</taxon>
        <taxon>Kitasatosporales</taxon>
        <taxon>Streptomycetaceae</taxon>
        <taxon>Streptomyces</taxon>
    </lineage>
</organism>
<keyword evidence="3" id="KW-0460">Magnesium</keyword>
<dbReference type="RefSeq" id="WP_346075380.1">
    <property type="nucleotide sequence ID" value="NZ_BAAATL010000014.1"/>
</dbReference>
<gene>
    <name evidence="6" type="ORF">GCM10010422_34250</name>
</gene>
<evidence type="ECO:0000256" key="4">
    <source>
        <dbReference type="ARBA" id="ARBA00023239"/>
    </source>
</evidence>
<dbReference type="SUPFAM" id="SSF56322">
    <property type="entry name" value="ADC synthase"/>
    <property type="match status" value="1"/>
</dbReference>
<dbReference type="PRINTS" id="PR00095">
    <property type="entry name" value="ANTSNTHASEI"/>
</dbReference>
<sequence length="467" mass="49254">MTRCDPFPERVLPFTGDPIAVAAALCAATDSPHLLYERGGDVVWSEGESAVVEVGAASVRLRVGDAEPASLPSGTHPLAAAGRLLQDRTGGIGSAHGWLSFDLAHAYHGGDTPEDSALARFVVPEREITLTSSTAVLRAAGREALDALEARLHTAVRMAVEPAGPRVTVDLDEHAERYRSGVADVVRAIRAGELDKAIVSRRVAVPGALDLPATYVAARRGHLPARSYLLRHGGWEVAGFSPEIVARVDTDGTVTAQPLAGTRALTGDPDADAARRAELHRDAKEVYEHAVSVRLVQEELSTVCLPESVRTEEFMAVADRGSVQHLASRLRGTLALGRDRWDALAALFPAVTASGIPKGPALAAIRRAERDERGLYSGAVVRLEPDGTLDAALVLRSVLRRGGRTWLRAGAGIVADSVPERELEETREKLRAVSGYLVAAAPAPAPAPAPARDDEGMAAVPAAVTVS</sequence>
<comment type="cofactor">
    <cofactor evidence="1">
        <name>Mg(2+)</name>
        <dbReference type="ChEBI" id="CHEBI:18420"/>
    </cofactor>
</comment>
<evidence type="ECO:0000256" key="1">
    <source>
        <dbReference type="ARBA" id="ARBA00001946"/>
    </source>
</evidence>
<dbReference type="InterPro" id="IPR019996">
    <property type="entry name" value="Salicylate_synthase"/>
</dbReference>
<comment type="caution">
    <text evidence="6">The sequence shown here is derived from an EMBL/GenBank/DDBJ whole genome shotgun (WGS) entry which is preliminary data.</text>
</comment>
<proteinExistence type="predicted"/>
<evidence type="ECO:0000256" key="3">
    <source>
        <dbReference type="ARBA" id="ARBA00022842"/>
    </source>
</evidence>
<keyword evidence="7" id="KW-1185">Reference proteome</keyword>
<dbReference type="NCBIfam" id="TIGR03494">
    <property type="entry name" value="salicyl_syn"/>
    <property type="match status" value="1"/>
</dbReference>
<feature type="domain" description="Chorismate-utilising enzyme C-terminal" evidence="5">
    <location>
        <begin position="175"/>
        <end position="429"/>
    </location>
</feature>
<dbReference type="PANTHER" id="PTHR11236:SF48">
    <property type="entry name" value="ISOCHORISMATE SYNTHASE MENF"/>
    <property type="match status" value="1"/>
</dbReference>
<evidence type="ECO:0000313" key="6">
    <source>
        <dbReference type="EMBL" id="GAA2485655.1"/>
    </source>
</evidence>
<evidence type="ECO:0000256" key="2">
    <source>
        <dbReference type="ARBA" id="ARBA00022723"/>
    </source>
</evidence>
<dbReference type="InterPro" id="IPR015890">
    <property type="entry name" value="Chorismate_C"/>
</dbReference>
<evidence type="ECO:0000259" key="5">
    <source>
        <dbReference type="Pfam" id="PF00425"/>
    </source>
</evidence>
<dbReference type="EMBL" id="BAAATL010000014">
    <property type="protein sequence ID" value="GAA2485655.1"/>
    <property type="molecule type" value="Genomic_DNA"/>
</dbReference>
<keyword evidence="4" id="KW-0456">Lyase</keyword>
<dbReference type="PANTHER" id="PTHR11236">
    <property type="entry name" value="AMINOBENZOATE/ANTHRANILATE SYNTHASE"/>
    <property type="match status" value="1"/>
</dbReference>
<dbReference type="Proteomes" id="UP001501721">
    <property type="component" value="Unassembled WGS sequence"/>
</dbReference>
<dbReference type="InterPro" id="IPR005801">
    <property type="entry name" value="ADC_synthase"/>
</dbReference>
<keyword evidence="2" id="KW-0479">Metal-binding</keyword>
<evidence type="ECO:0000313" key="7">
    <source>
        <dbReference type="Proteomes" id="UP001501721"/>
    </source>
</evidence>
<name>A0ABP5YRF0_9ACTN</name>
<protein>
    <submittedName>
        <fullName evidence="6">Salicylate synthase</fullName>
    </submittedName>
</protein>
<reference evidence="7" key="1">
    <citation type="journal article" date="2019" name="Int. J. Syst. Evol. Microbiol.">
        <title>The Global Catalogue of Microorganisms (GCM) 10K type strain sequencing project: providing services to taxonomists for standard genome sequencing and annotation.</title>
        <authorList>
            <consortium name="The Broad Institute Genomics Platform"/>
            <consortium name="The Broad Institute Genome Sequencing Center for Infectious Disease"/>
            <person name="Wu L."/>
            <person name="Ma J."/>
        </authorList>
    </citation>
    <scope>NUCLEOTIDE SEQUENCE [LARGE SCALE GENOMIC DNA]</scope>
    <source>
        <strain evidence="7">JCM 6923</strain>
    </source>
</reference>
<dbReference type="Pfam" id="PF00425">
    <property type="entry name" value="Chorismate_bind"/>
    <property type="match status" value="1"/>
</dbReference>
<dbReference type="InterPro" id="IPR019999">
    <property type="entry name" value="Anth_synth_I-like"/>
</dbReference>
<dbReference type="Gene3D" id="3.60.120.10">
    <property type="entry name" value="Anthranilate synthase"/>
    <property type="match status" value="1"/>
</dbReference>
<accession>A0ABP5YRF0</accession>